<reference evidence="2" key="1">
    <citation type="submission" date="2020-09" db="EMBL/GenBank/DDBJ databases">
        <title>A novel bacterium of genus Bacillus, isolated from South China Sea.</title>
        <authorList>
            <person name="Huang H."/>
            <person name="Mo K."/>
            <person name="Hu Y."/>
        </authorList>
    </citation>
    <scope>NUCLEOTIDE SEQUENCE</scope>
    <source>
        <strain evidence="2">IB182487</strain>
    </source>
</reference>
<proteinExistence type="predicted"/>
<keyword evidence="3" id="KW-1185">Reference proteome</keyword>
<comment type="caution">
    <text evidence="2">The sequence shown here is derived from an EMBL/GenBank/DDBJ whole genome shotgun (WGS) entry which is preliminary data.</text>
</comment>
<dbReference type="Proteomes" id="UP000626844">
    <property type="component" value="Unassembled WGS sequence"/>
</dbReference>
<dbReference type="AlphaFoldDB" id="A0A926NG05"/>
<sequence>MHDNKACQISGEVSDRNVSLAYGKIVLSPKAAETLLQELIIRKTGQK</sequence>
<feature type="domain" description="AbrB C-terminal" evidence="1">
    <location>
        <begin position="6"/>
        <end position="39"/>
    </location>
</feature>
<organism evidence="2 3">
    <name type="scientific">Metabacillus arenae</name>
    <dbReference type="NCBI Taxonomy" id="2771434"/>
    <lineage>
        <taxon>Bacteria</taxon>
        <taxon>Bacillati</taxon>
        <taxon>Bacillota</taxon>
        <taxon>Bacilli</taxon>
        <taxon>Bacillales</taxon>
        <taxon>Bacillaceae</taxon>
        <taxon>Metabacillus</taxon>
    </lineage>
</organism>
<gene>
    <name evidence="2" type="ORF">IC621_09300</name>
</gene>
<dbReference type="EMBL" id="JACXAI010000010">
    <property type="protein sequence ID" value="MBD1380425.1"/>
    <property type="molecule type" value="Genomic_DNA"/>
</dbReference>
<name>A0A926NG05_9BACI</name>
<protein>
    <recommendedName>
        <fullName evidence="1">AbrB C-terminal domain-containing protein</fullName>
    </recommendedName>
</protein>
<evidence type="ECO:0000259" key="1">
    <source>
        <dbReference type="Pfam" id="PF18277"/>
    </source>
</evidence>
<dbReference type="InterPro" id="IPR040678">
    <property type="entry name" value="AbrB_C"/>
</dbReference>
<evidence type="ECO:0000313" key="2">
    <source>
        <dbReference type="EMBL" id="MBD1380425.1"/>
    </source>
</evidence>
<evidence type="ECO:0000313" key="3">
    <source>
        <dbReference type="Proteomes" id="UP000626844"/>
    </source>
</evidence>
<dbReference type="Pfam" id="PF18277">
    <property type="entry name" value="AbrB_C"/>
    <property type="match status" value="1"/>
</dbReference>
<accession>A0A926NG05</accession>